<dbReference type="GO" id="GO:0004672">
    <property type="term" value="F:protein kinase activity"/>
    <property type="evidence" value="ECO:0007669"/>
    <property type="project" value="InterPro"/>
</dbReference>
<dbReference type="AlphaFoldDB" id="A0A9D2B496"/>
<evidence type="ECO:0000313" key="2">
    <source>
        <dbReference type="EMBL" id="HIX60937.1"/>
    </source>
</evidence>
<organism evidence="2 3">
    <name type="scientific">Candidatus Halomonas stercoripullorum</name>
    <dbReference type="NCBI Taxonomy" id="2838617"/>
    <lineage>
        <taxon>Bacteria</taxon>
        <taxon>Pseudomonadati</taxon>
        <taxon>Pseudomonadota</taxon>
        <taxon>Gammaproteobacteria</taxon>
        <taxon>Oceanospirillales</taxon>
        <taxon>Halomonadaceae</taxon>
        <taxon>Halomonas</taxon>
    </lineage>
</organism>
<dbReference type="Proteomes" id="UP000824248">
    <property type="component" value="Unassembled WGS sequence"/>
</dbReference>
<comment type="caution">
    <text evidence="2">The sequence shown here is derived from an EMBL/GenBank/DDBJ whole genome shotgun (WGS) entry which is preliminary data.</text>
</comment>
<reference evidence="2" key="1">
    <citation type="journal article" date="2021" name="PeerJ">
        <title>Extensive microbial diversity within the chicken gut microbiome revealed by metagenomics and culture.</title>
        <authorList>
            <person name="Gilroy R."/>
            <person name="Ravi A."/>
            <person name="Getino M."/>
            <person name="Pursley I."/>
            <person name="Horton D.L."/>
            <person name="Alikhan N.F."/>
            <person name="Baker D."/>
            <person name="Gharbi K."/>
            <person name="Hall N."/>
            <person name="Watson M."/>
            <person name="Adriaenssens E.M."/>
            <person name="Foster-Nyarko E."/>
            <person name="Jarju S."/>
            <person name="Secka A."/>
            <person name="Antonio M."/>
            <person name="Oren A."/>
            <person name="Chaudhuri R.R."/>
            <person name="La Ragione R."/>
            <person name="Hildebrand F."/>
            <person name="Pallen M.J."/>
        </authorList>
    </citation>
    <scope>NUCLEOTIDE SEQUENCE</scope>
    <source>
        <strain evidence="2">1193</strain>
    </source>
</reference>
<keyword evidence="2" id="KW-0418">Kinase</keyword>
<dbReference type="PROSITE" id="PS50011">
    <property type="entry name" value="PROTEIN_KINASE_DOM"/>
    <property type="match status" value="1"/>
</dbReference>
<gene>
    <name evidence="2" type="ORF">H9854_01695</name>
</gene>
<reference evidence="2" key="2">
    <citation type="submission" date="2021-04" db="EMBL/GenBank/DDBJ databases">
        <authorList>
            <person name="Gilroy R."/>
        </authorList>
    </citation>
    <scope>NUCLEOTIDE SEQUENCE</scope>
    <source>
        <strain evidence="2">1193</strain>
    </source>
</reference>
<evidence type="ECO:0000313" key="3">
    <source>
        <dbReference type="Proteomes" id="UP000824248"/>
    </source>
</evidence>
<keyword evidence="2" id="KW-0808">Transferase</keyword>
<proteinExistence type="predicted"/>
<dbReference type="EMBL" id="DXFC01000050">
    <property type="protein sequence ID" value="HIX60937.1"/>
    <property type="molecule type" value="Genomic_DNA"/>
</dbReference>
<dbReference type="InterPro" id="IPR000719">
    <property type="entry name" value="Prot_kinase_dom"/>
</dbReference>
<dbReference type="Gene3D" id="1.10.510.10">
    <property type="entry name" value="Transferase(Phosphotransferase) domain 1"/>
    <property type="match status" value="1"/>
</dbReference>
<dbReference type="InterPro" id="IPR011009">
    <property type="entry name" value="Kinase-like_dom_sf"/>
</dbReference>
<accession>A0A9D2B496</accession>
<feature type="domain" description="Protein kinase" evidence="1">
    <location>
        <begin position="22"/>
        <end position="302"/>
    </location>
</feature>
<name>A0A9D2B496_9GAMM</name>
<sequence>MSGGGRVQARSLVVMDAQGKERRLGKRLERGGEGQIFALRDRHDVIVKWYHPELLAKRGEELHRKVEAMRTLRDSQMTRDVCWPLIRVYDQQRRWIGFAMYRARGVRMSFLAHALLYQRYFPGLDRRRTVSYLIRFIEIVQQLHEAGVCIGDYNLNNIFCVPTSDQVTLIDCDSYQLSVDGTFYPCPVGSPDMTPKEHQGVSFRHVMRSPRSEAFSLAIVLFKCLMLGRHPYDIVGGDDPVRNLRRGNFAYGRGARHVPQGVWYELWSELPETLRDMFVTTFTVGADAPGQRVTLPQWHAALCDYREALAAGQYSARLATPKGPRRTQTGALHAR</sequence>
<protein>
    <submittedName>
        <fullName evidence="2">Kinase</fullName>
    </submittedName>
</protein>
<dbReference type="GO" id="GO:0005524">
    <property type="term" value="F:ATP binding"/>
    <property type="evidence" value="ECO:0007669"/>
    <property type="project" value="InterPro"/>
</dbReference>
<evidence type="ECO:0000259" key="1">
    <source>
        <dbReference type="PROSITE" id="PS50011"/>
    </source>
</evidence>
<dbReference type="SUPFAM" id="SSF56112">
    <property type="entry name" value="Protein kinase-like (PK-like)"/>
    <property type="match status" value="1"/>
</dbReference>